<dbReference type="EMBL" id="JACEIK010005410">
    <property type="protein sequence ID" value="MCE0481435.1"/>
    <property type="molecule type" value="Genomic_DNA"/>
</dbReference>
<keyword evidence="2" id="KW-1185">Reference proteome</keyword>
<protein>
    <submittedName>
        <fullName evidence="1">Uncharacterized protein</fullName>
    </submittedName>
</protein>
<name>A0ABS8VNA4_DATST</name>
<dbReference type="Proteomes" id="UP000823775">
    <property type="component" value="Unassembled WGS sequence"/>
</dbReference>
<evidence type="ECO:0000313" key="2">
    <source>
        <dbReference type="Proteomes" id="UP000823775"/>
    </source>
</evidence>
<accession>A0ABS8VNA4</accession>
<gene>
    <name evidence="1" type="ORF">HAX54_039203</name>
</gene>
<comment type="caution">
    <text evidence="1">The sequence shown here is derived from an EMBL/GenBank/DDBJ whole genome shotgun (WGS) entry which is preliminary data.</text>
</comment>
<evidence type="ECO:0000313" key="1">
    <source>
        <dbReference type="EMBL" id="MCE0481435.1"/>
    </source>
</evidence>
<reference evidence="1 2" key="1">
    <citation type="journal article" date="2021" name="BMC Genomics">
        <title>Datura genome reveals duplications of psychoactive alkaloid biosynthetic genes and high mutation rate following tissue culture.</title>
        <authorList>
            <person name="Rajewski A."/>
            <person name="Carter-House D."/>
            <person name="Stajich J."/>
            <person name="Litt A."/>
        </authorList>
    </citation>
    <scope>NUCLEOTIDE SEQUENCE [LARGE SCALE GENOMIC DNA]</scope>
    <source>
        <strain evidence="1">AR-01</strain>
    </source>
</reference>
<organism evidence="1 2">
    <name type="scientific">Datura stramonium</name>
    <name type="common">Jimsonweed</name>
    <name type="synonym">Common thornapple</name>
    <dbReference type="NCBI Taxonomy" id="4076"/>
    <lineage>
        <taxon>Eukaryota</taxon>
        <taxon>Viridiplantae</taxon>
        <taxon>Streptophyta</taxon>
        <taxon>Embryophyta</taxon>
        <taxon>Tracheophyta</taxon>
        <taxon>Spermatophyta</taxon>
        <taxon>Magnoliopsida</taxon>
        <taxon>eudicotyledons</taxon>
        <taxon>Gunneridae</taxon>
        <taxon>Pentapetalae</taxon>
        <taxon>asterids</taxon>
        <taxon>lamiids</taxon>
        <taxon>Solanales</taxon>
        <taxon>Solanaceae</taxon>
        <taxon>Solanoideae</taxon>
        <taxon>Datureae</taxon>
        <taxon>Datura</taxon>
    </lineage>
</organism>
<sequence length="151" mass="16071">MGFSSLNPFSTCPSSLANFASPSHWPEGVSKFFICDCSSRYSGLAMVKIGSLQRFSGPNIGKNLDGELRSFVSGILPGYVRYSGVLSTTVDPLQQYSFHCSESAAGETDPAAAVLAKLINSKLAASQINAKLLSPPISLRALDSHIRSIKI</sequence>
<proteinExistence type="predicted"/>